<keyword evidence="1" id="KW-0472">Membrane</keyword>
<comment type="caution">
    <text evidence="2">The sequence shown here is derived from an EMBL/GenBank/DDBJ whole genome shotgun (WGS) entry which is preliminary data.</text>
</comment>
<gene>
    <name evidence="2" type="ORF">SDC9_76705</name>
</gene>
<keyword evidence="1" id="KW-1133">Transmembrane helix</keyword>
<accession>A0A644YNX8</accession>
<evidence type="ECO:0000313" key="2">
    <source>
        <dbReference type="EMBL" id="MPM30160.1"/>
    </source>
</evidence>
<evidence type="ECO:0000256" key="1">
    <source>
        <dbReference type="SAM" id="Phobius"/>
    </source>
</evidence>
<sequence length="148" mass="17341">MTSLYILLGIIVFFLMALYISNTIQRKKGNTQERKTPLPSIDVRTKQEKESGCCGMHEVCEKDSLIAAFREEPEYFDDEELDRFHFRESGSYSDKEVEEFREVFYTIVDEEKPRWVRSLQLRGIAVPDQIKDEIVLVVSDLREAKMHA</sequence>
<reference evidence="2" key="1">
    <citation type="submission" date="2019-08" db="EMBL/GenBank/DDBJ databases">
        <authorList>
            <person name="Kucharzyk K."/>
            <person name="Murdoch R.W."/>
            <person name="Higgins S."/>
            <person name="Loffler F."/>
        </authorList>
    </citation>
    <scope>NUCLEOTIDE SEQUENCE</scope>
</reference>
<feature type="transmembrane region" description="Helical" evidence="1">
    <location>
        <begin position="6"/>
        <end position="24"/>
    </location>
</feature>
<dbReference type="AlphaFoldDB" id="A0A644YNX8"/>
<keyword evidence="1" id="KW-0812">Transmembrane</keyword>
<organism evidence="2">
    <name type="scientific">bioreactor metagenome</name>
    <dbReference type="NCBI Taxonomy" id="1076179"/>
    <lineage>
        <taxon>unclassified sequences</taxon>
        <taxon>metagenomes</taxon>
        <taxon>ecological metagenomes</taxon>
    </lineage>
</organism>
<dbReference type="EMBL" id="VSSQ01005713">
    <property type="protein sequence ID" value="MPM30160.1"/>
    <property type="molecule type" value="Genomic_DNA"/>
</dbReference>
<evidence type="ECO:0008006" key="3">
    <source>
        <dbReference type="Google" id="ProtNLM"/>
    </source>
</evidence>
<name>A0A644YNX8_9ZZZZ</name>
<proteinExistence type="predicted"/>
<protein>
    <recommendedName>
        <fullName evidence="3">Phospholipase</fullName>
    </recommendedName>
</protein>